<dbReference type="EMBL" id="VSSQ01093065">
    <property type="protein sequence ID" value="MPN38066.1"/>
    <property type="molecule type" value="Genomic_DNA"/>
</dbReference>
<reference evidence="1" key="1">
    <citation type="submission" date="2019-08" db="EMBL/GenBank/DDBJ databases">
        <authorList>
            <person name="Kucharzyk K."/>
            <person name="Murdoch R.W."/>
            <person name="Higgins S."/>
            <person name="Loffler F."/>
        </authorList>
    </citation>
    <scope>NUCLEOTIDE SEQUENCE</scope>
</reference>
<dbReference type="AlphaFoldDB" id="A0A645HHK5"/>
<accession>A0A645HHK5</accession>
<organism evidence="1">
    <name type="scientific">bioreactor metagenome</name>
    <dbReference type="NCBI Taxonomy" id="1076179"/>
    <lineage>
        <taxon>unclassified sequences</taxon>
        <taxon>metagenomes</taxon>
        <taxon>ecological metagenomes</taxon>
    </lineage>
</organism>
<evidence type="ECO:0000313" key="1">
    <source>
        <dbReference type="EMBL" id="MPN38066.1"/>
    </source>
</evidence>
<gene>
    <name evidence="1" type="ORF">SDC9_185589</name>
</gene>
<comment type="caution">
    <text evidence="1">The sequence shown here is derived from an EMBL/GenBank/DDBJ whole genome shotgun (WGS) entry which is preliminary data.</text>
</comment>
<protein>
    <submittedName>
        <fullName evidence="1">Uncharacterized protein</fullName>
    </submittedName>
</protein>
<sequence length="87" mass="9749">MDIKKLLQEIENLESNIRDIDNLFGAHGLHGFNLIVVAANNTQWRGAADQEFLIEALKSKRNEMHERLVKLIDAVGVVEKVIDGLVA</sequence>
<proteinExistence type="predicted"/>
<name>A0A645HHK5_9ZZZZ</name>